<protein>
    <submittedName>
        <fullName evidence="1">Uncharacterized protein</fullName>
    </submittedName>
</protein>
<accession>A0A2Z2HS42</accession>
<dbReference type="Proteomes" id="UP000250088">
    <property type="component" value="Chromosome"/>
</dbReference>
<dbReference type="RefSeq" id="WP_086888318.1">
    <property type="nucleotide sequence ID" value="NZ_CP019893.1"/>
</dbReference>
<name>A0A2Z2HS42_9EURY</name>
<dbReference type="EMBL" id="CP019893">
    <property type="protein sequence ID" value="ARS89939.1"/>
    <property type="molecule type" value="Genomic_DNA"/>
</dbReference>
<sequence>MPINATWGELLVGAYHKRMNGCEVISYNNRSRERGNQMEADVIAIDNDRDTDQQTVYVCEVVTHMSGKLYSGDPEEGWWDQFTNTKAHRFSLQKLEQKFSKDYDYVNDTFANADDHVYQFWAPVVTGWARGSGLIDGLEELGRRFEDETGEELELVINQDYTERIRSLREEAKGDTQYFTKLVS</sequence>
<keyword evidence="2" id="KW-1185">Reference proteome</keyword>
<reference evidence="2" key="1">
    <citation type="submission" date="2017-02" db="EMBL/GenBank/DDBJ databases">
        <title>Natronthermophilus aegyptiacus gen. nov.,sp. nov., an aerobic, extremely halophilic alkalithermophilic archaeon isolated from the athalassohaline Wadi An Natrun, Egypt.</title>
        <authorList>
            <person name="Zhao B."/>
        </authorList>
    </citation>
    <scope>NUCLEOTIDE SEQUENCE [LARGE SCALE GENOMIC DNA]</scope>
    <source>
        <strain evidence="2">JW/NM-HA 15</strain>
    </source>
</reference>
<dbReference type="OrthoDB" id="317114at2157"/>
<dbReference type="GeneID" id="32894313"/>
<dbReference type="KEGG" id="naj:B1756_09495"/>
<gene>
    <name evidence="1" type="ORF">B1756_09495</name>
</gene>
<evidence type="ECO:0000313" key="1">
    <source>
        <dbReference type="EMBL" id="ARS89939.1"/>
    </source>
</evidence>
<organism evidence="1 2">
    <name type="scientific">Natrarchaeobaculum aegyptiacum</name>
    <dbReference type="NCBI Taxonomy" id="745377"/>
    <lineage>
        <taxon>Archaea</taxon>
        <taxon>Methanobacteriati</taxon>
        <taxon>Methanobacteriota</taxon>
        <taxon>Stenosarchaea group</taxon>
        <taxon>Halobacteria</taxon>
        <taxon>Halobacteriales</taxon>
        <taxon>Natrialbaceae</taxon>
        <taxon>Natrarchaeobaculum</taxon>
    </lineage>
</organism>
<proteinExistence type="predicted"/>
<dbReference type="AlphaFoldDB" id="A0A2Z2HS42"/>
<evidence type="ECO:0000313" key="2">
    <source>
        <dbReference type="Proteomes" id="UP000250088"/>
    </source>
</evidence>